<reference evidence="12 13" key="2">
    <citation type="journal article" date="2012" name="Proc. Natl. Acad. Sci. U.S.A.">
        <title>Antigenic diversity is generated by distinct evolutionary mechanisms in African trypanosome species.</title>
        <authorList>
            <person name="Jackson A.P."/>
            <person name="Berry A."/>
            <person name="Aslett M."/>
            <person name="Allison H.C."/>
            <person name="Burton P."/>
            <person name="Vavrova-Anderson J."/>
            <person name="Brown R."/>
            <person name="Browne H."/>
            <person name="Corton N."/>
            <person name="Hauser H."/>
            <person name="Gamble J."/>
            <person name="Gilderthorp R."/>
            <person name="Marcello L."/>
            <person name="McQuillan J."/>
            <person name="Otto T.D."/>
            <person name="Quail M.A."/>
            <person name="Sanders M.J."/>
            <person name="van Tonder A."/>
            <person name="Ginger M.L."/>
            <person name="Field M.C."/>
            <person name="Barry J.D."/>
            <person name="Hertz-Fowler C."/>
            <person name="Berriman M."/>
        </authorList>
    </citation>
    <scope>NUCLEOTIDE SEQUENCE [LARGE SCALE GENOMIC DNA]</scope>
    <source>
        <strain evidence="12 13">IL3000</strain>
    </source>
</reference>
<keyword evidence="3" id="KW-1003">Cell membrane</keyword>
<keyword evidence="6" id="KW-0472">Membrane</keyword>
<feature type="signal peptide" evidence="10">
    <location>
        <begin position="1"/>
        <end position="23"/>
    </location>
</feature>
<evidence type="ECO:0000256" key="5">
    <source>
        <dbReference type="ARBA" id="ARBA00022729"/>
    </source>
</evidence>
<dbReference type="GO" id="GO:0098552">
    <property type="term" value="C:side of membrane"/>
    <property type="evidence" value="ECO:0007669"/>
    <property type="project" value="UniProtKB-KW"/>
</dbReference>
<dbReference type="InterPro" id="IPR025932">
    <property type="entry name" value="Trypano_VSG_B_N_dom"/>
</dbReference>
<evidence type="ECO:0000256" key="7">
    <source>
        <dbReference type="ARBA" id="ARBA00023180"/>
    </source>
</evidence>
<feature type="region of interest" description="Disordered" evidence="9">
    <location>
        <begin position="76"/>
        <end position="99"/>
    </location>
</feature>
<dbReference type="GO" id="GO:0005886">
    <property type="term" value="C:plasma membrane"/>
    <property type="evidence" value="ECO:0007669"/>
    <property type="project" value="UniProtKB-SubCell"/>
</dbReference>
<evidence type="ECO:0000256" key="9">
    <source>
        <dbReference type="SAM" id="MobiDB-lite"/>
    </source>
</evidence>
<organism evidence="12 13">
    <name type="scientific">Trypanosoma congolense (strain IL3000)</name>
    <dbReference type="NCBI Taxonomy" id="1068625"/>
    <lineage>
        <taxon>Eukaryota</taxon>
        <taxon>Discoba</taxon>
        <taxon>Euglenozoa</taxon>
        <taxon>Kinetoplastea</taxon>
        <taxon>Metakinetoplastina</taxon>
        <taxon>Trypanosomatida</taxon>
        <taxon>Trypanosomatidae</taxon>
        <taxon>Trypanosoma</taxon>
        <taxon>Nannomonas</taxon>
    </lineage>
</organism>
<keyword evidence="13" id="KW-1185">Reference proteome</keyword>
<evidence type="ECO:0000256" key="4">
    <source>
        <dbReference type="ARBA" id="ARBA00022622"/>
    </source>
</evidence>
<evidence type="ECO:0000313" key="13">
    <source>
        <dbReference type="Proteomes" id="UP000000702"/>
    </source>
</evidence>
<keyword evidence="5 10" id="KW-0732">Signal</keyword>
<dbReference type="Pfam" id="PF13206">
    <property type="entry name" value="VSG_B"/>
    <property type="match status" value="1"/>
</dbReference>
<feature type="non-terminal residue" evidence="12">
    <location>
        <position position="191"/>
    </location>
</feature>
<evidence type="ECO:0000256" key="1">
    <source>
        <dbReference type="ARBA" id="ARBA00002523"/>
    </source>
</evidence>
<comment type="function">
    <text evidence="1">VSG forms a coat on the surface of the parasite. The trypanosome evades the immune response of the host by expressing a series of antigenically distinct VSGs from an estimated 1000 VSG genes.</text>
</comment>
<proteinExistence type="predicted"/>
<gene>
    <name evidence="12" type="ORF">TCIL3000_0_23870</name>
</gene>
<feature type="domain" description="Trypanosome variant surface glycoprotein B-type N-terminal" evidence="11">
    <location>
        <begin position="23"/>
        <end position="100"/>
    </location>
</feature>
<dbReference type="Proteomes" id="UP000000702">
    <property type="component" value="Unassembled WGS sequence"/>
</dbReference>
<comment type="subcellular location">
    <subcellularLocation>
        <location evidence="2">Cell membrane</location>
        <topology evidence="2">Lipid-anchor</topology>
        <topology evidence="2">GPI-anchor</topology>
    </subcellularLocation>
</comment>
<evidence type="ECO:0000259" key="11">
    <source>
        <dbReference type="Pfam" id="PF13206"/>
    </source>
</evidence>
<dbReference type="VEuPathDB" id="TriTrypDB:TcIL3000_0_23870"/>
<evidence type="ECO:0000256" key="3">
    <source>
        <dbReference type="ARBA" id="ARBA00022475"/>
    </source>
</evidence>
<name>F9WJR8_TRYCI</name>
<keyword evidence="4" id="KW-0336">GPI-anchor</keyword>
<keyword evidence="8" id="KW-0449">Lipoprotein</keyword>
<evidence type="ECO:0000313" key="12">
    <source>
        <dbReference type="EMBL" id="CCD17576.1"/>
    </source>
</evidence>
<keyword evidence="7" id="KW-0325">Glycoprotein</keyword>
<dbReference type="EMBL" id="CAEQ01002761">
    <property type="protein sequence ID" value="CCD17576.1"/>
    <property type="molecule type" value="Genomic_DNA"/>
</dbReference>
<sequence length="191" mass="20677">MACLLNLLAISVVICRFVKRTAAQGAQVQQVDNAEQFALLCRIYNVAKNPPNDHVDLQDPFKIVEEIDAINASIAEEKTLNETEESDNSSETTLKPTTAREAAVAQAILRSITDKAHNILDEIKKINATRDIDKVKGEFNQVIFGEGMNESHLSNEGLKDVGERGAACGSSGLSHKGSHAGENLVVDFSVC</sequence>
<evidence type="ECO:0000256" key="2">
    <source>
        <dbReference type="ARBA" id="ARBA00004609"/>
    </source>
</evidence>
<reference evidence="13" key="1">
    <citation type="submission" date="2011-07" db="EMBL/GenBank/DDBJ databases">
        <title>Divergent evolution of antigenic variation in African trypanosomes.</title>
        <authorList>
            <person name="Jackson A.P."/>
            <person name="Berry A."/>
            <person name="Allison H.C."/>
            <person name="Burton P."/>
            <person name="Anderson J."/>
            <person name="Aslett M."/>
            <person name="Brown R."/>
            <person name="Corton N."/>
            <person name="Harris D."/>
            <person name="Hauser H."/>
            <person name="Gamble J."/>
            <person name="Gilderthorp R."/>
            <person name="McQuillan J."/>
            <person name="Quail M.A."/>
            <person name="Sanders M."/>
            <person name="Van Tonder A."/>
            <person name="Ginger M.L."/>
            <person name="Donelson J.E."/>
            <person name="Field M.C."/>
            <person name="Barry J.D."/>
            <person name="Berriman M."/>
            <person name="Hertz-Fowler C."/>
        </authorList>
    </citation>
    <scope>NUCLEOTIDE SEQUENCE [LARGE SCALE GENOMIC DNA]</scope>
    <source>
        <strain evidence="13">IL3000</strain>
    </source>
</reference>
<feature type="chain" id="PRO_5003390500" evidence="10">
    <location>
        <begin position="24"/>
        <end position="191"/>
    </location>
</feature>
<evidence type="ECO:0000256" key="6">
    <source>
        <dbReference type="ARBA" id="ARBA00023136"/>
    </source>
</evidence>
<accession>F9WJR8</accession>
<evidence type="ECO:0000256" key="10">
    <source>
        <dbReference type="SAM" id="SignalP"/>
    </source>
</evidence>
<dbReference type="AlphaFoldDB" id="F9WJR8"/>
<comment type="caution">
    <text evidence="12">The sequence shown here is derived from an EMBL/GenBank/DDBJ whole genome shotgun (WGS) entry which is preliminary data.</text>
</comment>
<protein>
    <submittedName>
        <fullName evidence="12">WGS project CAEQ00000000 data, annotated contig 943</fullName>
    </submittedName>
</protein>
<evidence type="ECO:0000256" key="8">
    <source>
        <dbReference type="ARBA" id="ARBA00023288"/>
    </source>
</evidence>